<feature type="transmembrane region" description="Helical" evidence="1">
    <location>
        <begin position="94"/>
        <end position="115"/>
    </location>
</feature>
<feature type="transmembrane region" description="Helical" evidence="1">
    <location>
        <begin position="58"/>
        <end position="82"/>
    </location>
</feature>
<gene>
    <name evidence="2" type="ORF">CK556_01330</name>
</gene>
<organism evidence="2 3">
    <name type="scientific">Mesoplasma chauliocola</name>
    <dbReference type="NCBI Taxonomy" id="216427"/>
    <lineage>
        <taxon>Bacteria</taxon>
        <taxon>Bacillati</taxon>
        <taxon>Mycoplasmatota</taxon>
        <taxon>Mollicutes</taxon>
        <taxon>Entomoplasmatales</taxon>
        <taxon>Entomoplasmataceae</taxon>
        <taxon>Mesoplasma</taxon>
    </lineage>
</organism>
<reference evidence="2 3" key="1">
    <citation type="submission" date="2017-08" db="EMBL/GenBank/DDBJ databases">
        <title>Complete Genome Sequence of Mesoplasma chauliocola.</title>
        <authorList>
            <person name="Knight T.F.Jr."/>
            <person name="Citino T."/>
        </authorList>
    </citation>
    <scope>NUCLEOTIDE SEQUENCE [LARGE SCALE GENOMIC DNA]</scope>
    <source>
        <strain evidence="2 3">CHPA-2</strain>
    </source>
</reference>
<dbReference type="KEGG" id="mchc:CK556_01330"/>
<keyword evidence="1" id="KW-0472">Membrane</keyword>
<feature type="transmembrane region" description="Helical" evidence="1">
    <location>
        <begin position="7"/>
        <end position="23"/>
    </location>
</feature>
<evidence type="ECO:0000313" key="2">
    <source>
        <dbReference type="EMBL" id="ASZ08997.1"/>
    </source>
</evidence>
<name>A0A249SN22_9MOLU</name>
<dbReference type="AlphaFoldDB" id="A0A249SN22"/>
<keyword evidence="1" id="KW-0812">Transmembrane</keyword>
<accession>A0A249SN22</accession>
<sequence>MEKFTKNIFFRILIFYFLISFLLPQLGFLIPIIVIFSLFFSIFSIFKTNKVKPKYISVFFLFFFLWTLFIFVFTITLLIVFLKDNMILINFKASIALLCTIIITVNFLSLLNAIIINYKKEFDINEISKTNNKYIKYLCFWEKLIMLERIIWYRHSISSI</sequence>
<keyword evidence="3" id="KW-1185">Reference proteome</keyword>
<proteinExistence type="predicted"/>
<evidence type="ECO:0000313" key="3">
    <source>
        <dbReference type="Proteomes" id="UP000232229"/>
    </source>
</evidence>
<feature type="transmembrane region" description="Helical" evidence="1">
    <location>
        <begin position="29"/>
        <end position="46"/>
    </location>
</feature>
<dbReference type="Proteomes" id="UP000232229">
    <property type="component" value="Chromosome"/>
</dbReference>
<dbReference type="EMBL" id="CP023173">
    <property type="protein sequence ID" value="ASZ08997.1"/>
    <property type="molecule type" value="Genomic_DNA"/>
</dbReference>
<protein>
    <submittedName>
        <fullName evidence="2">Uncharacterized protein</fullName>
    </submittedName>
</protein>
<evidence type="ECO:0000256" key="1">
    <source>
        <dbReference type="SAM" id="Phobius"/>
    </source>
</evidence>
<keyword evidence="1" id="KW-1133">Transmembrane helix</keyword>